<evidence type="ECO:0000313" key="6">
    <source>
        <dbReference type="Proteomes" id="UP000008141"/>
    </source>
</evidence>
<accession>E1Z3Z8</accession>
<dbReference type="Gene3D" id="2.60.34.10">
    <property type="entry name" value="Substrate Binding Domain Of DNAk, Chain A, domain 1"/>
    <property type="match status" value="1"/>
</dbReference>
<dbReference type="EMBL" id="GL433836">
    <property type="protein sequence ID" value="EFN59263.1"/>
    <property type="molecule type" value="Genomic_DNA"/>
</dbReference>
<reference evidence="5 6" key="1">
    <citation type="journal article" date="2010" name="Plant Cell">
        <title>The Chlorella variabilis NC64A genome reveals adaptation to photosymbiosis, coevolution with viruses, and cryptic sex.</title>
        <authorList>
            <person name="Blanc G."/>
            <person name="Duncan G."/>
            <person name="Agarkova I."/>
            <person name="Borodovsky M."/>
            <person name="Gurnon J."/>
            <person name="Kuo A."/>
            <person name="Lindquist E."/>
            <person name="Lucas S."/>
            <person name="Pangilinan J."/>
            <person name="Polle J."/>
            <person name="Salamov A."/>
            <person name="Terry A."/>
            <person name="Yamada T."/>
            <person name="Dunigan D.D."/>
            <person name="Grigoriev I.V."/>
            <person name="Claverie J.M."/>
            <person name="Van Etten J.L."/>
        </authorList>
    </citation>
    <scope>NUCLEOTIDE SEQUENCE [LARGE SCALE GENOMIC DNA]</scope>
    <source>
        <strain evidence="5 6">NC64A</strain>
    </source>
</reference>
<dbReference type="GO" id="GO:0140662">
    <property type="term" value="F:ATP-dependent protein folding chaperone"/>
    <property type="evidence" value="ECO:0007669"/>
    <property type="project" value="InterPro"/>
</dbReference>
<dbReference type="RefSeq" id="XP_005851365.1">
    <property type="nucleotide sequence ID" value="XM_005851303.1"/>
</dbReference>
<organism evidence="6">
    <name type="scientific">Chlorella variabilis</name>
    <name type="common">Green alga</name>
    <dbReference type="NCBI Taxonomy" id="554065"/>
    <lineage>
        <taxon>Eukaryota</taxon>
        <taxon>Viridiplantae</taxon>
        <taxon>Chlorophyta</taxon>
        <taxon>core chlorophytes</taxon>
        <taxon>Trebouxiophyceae</taxon>
        <taxon>Chlorellales</taxon>
        <taxon>Chlorellaceae</taxon>
        <taxon>Chlorella clade</taxon>
        <taxon>Chlorella</taxon>
    </lineage>
</organism>
<evidence type="ECO:0000313" key="5">
    <source>
        <dbReference type="EMBL" id="EFN59263.1"/>
    </source>
</evidence>
<evidence type="ECO:0000256" key="3">
    <source>
        <dbReference type="ARBA" id="ARBA00022840"/>
    </source>
</evidence>
<gene>
    <name evidence="5" type="ORF">CHLNCDRAFT_18857</name>
</gene>
<keyword evidence="2" id="KW-0547">Nucleotide-binding</keyword>
<dbReference type="OrthoDB" id="565930at2759"/>
<dbReference type="STRING" id="554065.E1Z3Z8"/>
<dbReference type="InterPro" id="IPR029048">
    <property type="entry name" value="HSP70_C_sf"/>
</dbReference>
<dbReference type="InterPro" id="IPR013126">
    <property type="entry name" value="Hsp_70_fam"/>
</dbReference>
<dbReference type="SUPFAM" id="SSF100920">
    <property type="entry name" value="Heat shock protein 70kD (HSP70), peptide-binding domain"/>
    <property type="match status" value="1"/>
</dbReference>
<keyword evidence="3" id="KW-0067">ATP-binding</keyword>
<dbReference type="PANTHER" id="PTHR45639:SF34">
    <property type="entry name" value="CHAPERONE PROTEIN DNAK"/>
    <property type="match status" value="1"/>
</dbReference>
<comment type="similarity">
    <text evidence="1">Belongs to the heat shock protein 70 family.</text>
</comment>
<protein>
    <recommendedName>
        <fullName evidence="7">Heat shock protein 70</fullName>
    </recommendedName>
</protein>
<dbReference type="Gene3D" id="1.20.1270.10">
    <property type="match status" value="1"/>
</dbReference>
<dbReference type="OMA" id="RWFRNTI"/>
<proteinExistence type="inferred from homology"/>
<dbReference type="eggNOG" id="KOG0100">
    <property type="taxonomic scope" value="Eukaryota"/>
</dbReference>
<keyword evidence="4" id="KW-0175">Coiled coil</keyword>
<evidence type="ECO:0008006" key="7">
    <source>
        <dbReference type="Google" id="ProtNLM"/>
    </source>
</evidence>
<name>E1Z3Z8_CHLVA</name>
<dbReference type="KEGG" id="cvr:CHLNCDRAFT_18857"/>
<evidence type="ECO:0000256" key="1">
    <source>
        <dbReference type="ARBA" id="ARBA00007381"/>
    </source>
</evidence>
<evidence type="ECO:0000256" key="2">
    <source>
        <dbReference type="ARBA" id="ARBA00022741"/>
    </source>
</evidence>
<sequence>ILNVAAVDKGSGKSEKITITNDKGRLSQEEIDRMVNEAEEFAEQDKKVKARIDARNQLETYAYNMKQSVTDKLKDKLEADDKEKIEGAVKEALEWLDENQEAEKEDYEEKLKEVQDICSPIISKVGAARRRQACQGGVRFWARA</sequence>
<dbReference type="GeneID" id="17358772"/>
<keyword evidence="6" id="KW-1185">Reference proteome</keyword>
<dbReference type="SUPFAM" id="SSF100934">
    <property type="entry name" value="Heat shock protein 70kD (HSP70), C-terminal subdomain"/>
    <property type="match status" value="1"/>
</dbReference>
<dbReference type="InterPro" id="IPR029047">
    <property type="entry name" value="HSP70_peptide-bd_sf"/>
</dbReference>
<dbReference type="FunFam" id="1.20.1270.10:FF:000016">
    <property type="entry name" value="Heat shock protein 70"/>
    <property type="match status" value="1"/>
</dbReference>
<dbReference type="AlphaFoldDB" id="E1Z3Z8"/>
<dbReference type="Pfam" id="PF00012">
    <property type="entry name" value="HSP70"/>
    <property type="match status" value="1"/>
</dbReference>
<dbReference type="PANTHER" id="PTHR45639">
    <property type="entry name" value="HSC70CB, ISOFORM G-RELATED"/>
    <property type="match status" value="1"/>
</dbReference>
<dbReference type="Proteomes" id="UP000008141">
    <property type="component" value="Unassembled WGS sequence"/>
</dbReference>
<dbReference type="GO" id="GO:0030968">
    <property type="term" value="P:endoplasmic reticulum unfolded protein response"/>
    <property type="evidence" value="ECO:0007669"/>
    <property type="project" value="TreeGrafter"/>
</dbReference>
<feature type="coiled-coil region" evidence="4">
    <location>
        <begin position="85"/>
        <end position="117"/>
    </location>
</feature>
<dbReference type="InParanoid" id="E1Z3Z8"/>
<dbReference type="GO" id="GO:0034663">
    <property type="term" value="C:endoplasmic reticulum chaperone complex"/>
    <property type="evidence" value="ECO:0007669"/>
    <property type="project" value="TreeGrafter"/>
</dbReference>
<feature type="non-terminal residue" evidence="5">
    <location>
        <position position="1"/>
    </location>
</feature>
<evidence type="ECO:0000256" key="4">
    <source>
        <dbReference type="SAM" id="Coils"/>
    </source>
</evidence>
<dbReference type="GO" id="GO:0005524">
    <property type="term" value="F:ATP binding"/>
    <property type="evidence" value="ECO:0007669"/>
    <property type="project" value="UniProtKB-KW"/>
</dbReference>